<evidence type="ECO:0000313" key="1">
    <source>
        <dbReference type="EMBL" id="AUR97956.1"/>
    </source>
</evidence>
<gene>
    <name evidence="1" type="ORF">NVP1245O_43</name>
</gene>
<organism evidence="1 2">
    <name type="scientific">Vibrio phage 1.245.O._10N.261.54.C7</name>
    <dbReference type="NCBI Taxonomy" id="1881236"/>
    <lineage>
        <taxon>Viruses</taxon>
        <taxon>Duplodnaviria</taxon>
        <taxon>Heunggongvirae</taxon>
        <taxon>Uroviricota</taxon>
        <taxon>Caudoviricetes</taxon>
        <taxon>Schitoviridae</taxon>
        <taxon>Pariacacavirus</taxon>
        <taxon>Pariacacavirus 1245O</taxon>
    </lineage>
</organism>
<protein>
    <submittedName>
        <fullName evidence="1">Uncharacterized protein</fullName>
    </submittedName>
</protein>
<proteinExistence type="predicted"/>
<dbReference type="Proteomes" id="UP000272163">
    <property type="component" value="Segment"/>
</dbReference>
<dbReference type="EMBL" id="MG592610">
    <property type="protein sequence ID" value="AUR97956.1"/>
    <property type="molecule type" value="Genomic_DNA"/>
</dbReference>
<accession>A0A2I7RWC4</accession>
<evidence type="ECO:0000313" key="2">
    <source>
        <dbReference type="Proteomes" id="UP000272163"/>
    </source>
</evidence>
<reference evidence="1 2" key="1">
    <citation type="submission" date="2017-11" db="EMBL/GenBank/DDBJ databases">
        <title>A major lineage of nontailed dsDNA viruses as unrecognized killers of marine bacteria.</title>
        <authorList>
            <person name="Kauffman K.M."/>
            <person name="Hussain F.A."/>
            <person name="Yang J."/>
            <person name="Arevalo P."/>
            <person name="Brown J.M."/>
            <person name="Chang W.K."/>
            <person name="VanInsberghe D."/>
            <person name="Elsherbini J."/>
            <person name="Cutler M.B."/>
            <person name="Kelly L."/>
            <person name="Polz M.F."/>
        </authorList>
    </citation>
    <scope>NUCLEOTIDE SEQUENCE [LARGE SCALE GENOMIC DNA]</scope>
</reference>
<sequence length="402" mass="44157">MADLTDILIKRQENKYNRDQFGARPDLMTEGNWNAGNYQQMISQGLGNLLGSINAPAQREAMARQEAIQAEQTRYDREQDSIANNLALKSETRAQTKFDNALADKALTKVKDNNSNLFALNSLQEVQGAFDQYRGAQQGIQAGVQNGIYSMDEAGNLVATENATKEQADALTGFQTLQEKTNELNANIEQRILKLNSDNDPSNDVNPTALANIQNSITAMAQGVAPTQSQVTGLANREQALTSKYESELQKIVGGTSQELLNKYEAYQKDPNVAGANVVNQALKNAGFEDAEKQREVLSEISNSKDSLLKDAGLEDVSPQHQEFLLARAIELGAVGEASLFSAKFGRIDNDNMVRALKKAYNEFNQMSSKVDKKRQLETEYTADMIKNRALSGIVSGKIGTY</sequence>
<name>A0A2I7RWC4_9CAUD</name>
<keyword evidence="2" id="KW-1185">Reference proteome</keyword>